<dbReference type="PANTHER" id="PTHR48111:SF43">
    <property type="entry name" value="STAGE 0 SPORULATION PROTEIN A HOMOLOG"/>
    <property type="match status" value="1"/>
</dbReference>
<comment type="caution">
    <text evidence="6">The sequence shown here is derived from an EMBL/GenBank/DDBJ whole genome shotgun (WGS) entry which is preliminary data.</text>
</comment>
<dbReference type="InterPro" id="IPR001867">
    <property type="entry name" value="OmpR/PhoB-type_DNA-bd"/>
</dbReference>
<protein>
    <submittedName>
        <fullName evidence="6">Response regulator transcription factor</fullName>
    </submittedName>
</protein>
<evidence type="ECO:0000256" key="2">
    <source>
        <dbReference type="PROSITE-ProRule" id="PRU00169"/>
    </source>
</evidence>
<dbReference type="Pfam" id="PF00072">
    <property type="entry name" value="Response_reg"/>
    <property type="match status" value="1"/>
</dbReference>
<evidence type="ECO:0000259" key="4">
    <source>
        <dbReference type="PROSITE" id="PS50110"/>
    </source>
</evidence>
<dbReference type="PANTHER" id="PTHR48111">
    <property type="entry name" value="REGULATOR OF RPOS"/>
    <property type="match status" value="1"/>
</dbReference>
<evidence type="ECO:0000256" key="3">
    <source>
        <dbReference type="PROSITE-ProRule" id="PRU01091"/>
    </source>
</evidence>
<dbReference type="SMART" id="SM00862">
    <property type="entry name" value="Trans_reg_C"/>
    <property type="match status" value="1"/>
</dbReference>
<reference evidence="6 7" key="1">
    <citation type="journal article" date="2021" name="Sci. Rep.">
        <title>The distribution of antibiotic resistance genes in chicken gut microbiota commensals.</title>
        <authorList>
            <person name="Juricova H."/>
            <person name="Matiasovicova J."/>
            <person name="Kubasova T."/>
            <person name="Cejkova D."/>
            <person name="Rychlik I."/>
        </authorList>
    </citation>
    <scope>NUCLEOTIDE SEQUENCE [LARGE SCALE GENOMIC DNA]</scope>
    <source>
        <strain evidence="6 7">An794</strain>
    </source>
</reference>
<dbReference type="SMART" id="SM00448">
    <property type="entry name" value="REC"/>
    <property type="match status" value="1"/>
</dbReference>
<evidence type="ECO:0000313" key="6">
    <source>
        <dbReference type="EMBL" id="MBM6775610.1"/>
    </source>
</evidence>
<dbReference type="Gene3D" id="1.10.10.10">
    <property type="entry name" value="Winged helix-like DNA-binding domain superfamily/Winged helix DNA-binding domain"/>
    <property type="match status" value="1"/>
</dbReference>
<keyword evidence="2" id="KW-0597">Phosphoprotein</keyword>
<feature type="DNA-binding region" description="OmpR/PhoB-type" evidence="3">
    <location>
        <begin position="126"/>
        <end position="223"/>
    </location>
</feature>
<feature type="domain" description="Response regulatory" evidence="4">
    <location>
        <begin position="3"/>
        <end position="116"/>
    </location>
</feature>
<keyword evidence="1 3" id="KW-0238">DNA-binding</keyword>
<proteinExistence type="predicted"/>
<feature type="modified residue" description="4-aspartylphosphate" evidence="2">
    <location>
        <position position="52"/>
    </location>
</feature>
<evidence type="ECO:0000259" key="5">
    <source>
        <dbReference type="PROSITE" id="PS51755"/>
    </source>
</evidence>
<dbReference type="InterPro" id="IPR036388">
    <property type="entry name" value="WH-like_DNA-bd_sf"/>
</dbReference>
<dbReference type="InterPro" id="IPR011006">
    <property type="entry name" value="CheY-like_superfamily"/>
</dbReference>
<dbReference type="CDD" id="cd00383">
    <property type="entry name" value="trans_reg_C"/>
    <property type="match status" value="1"/>
</dbReference>
<dbReference type="EMBL" id="JACSNQ010000027">
    <property type="protein sequence ID" value="MBM6775610.1"/>
    <property type="molecule type" value="Genomic_DNA"/>
</dbReference>
<dbReference type="InterPro" id="IPR001789">
    <property type="entry name" value="Sig_transdc_resp-reg_receiver"/>
</dbReference>
<name>A0ABS2F3V7_9ACTN</name>
<gene>
    <name evidence="6" type="ORF">H9X80_08680</name>
</gene>
<dbReference type="Gene3D" id="3.40.50.2300">
    <property type="match status" value="1"/>
</dbReference>
<dbReference type="Pfam" id="PF00486">
    <property type="entry name" value="Trans_reg_C"/>
    <property type="match status" value="1"/>
</dbReference>
<evidence type="ECO:0000256" key="1">
    <source>
        <dbReference type="ARBA" id="ARBA00023125"/>
    </source>
</evidence>
<evidence type="ECO:0000313" key="7">
    <source>
        <dbReference type="Proteomes" id="UP000712527"/>
    </source>
</evidence>
<keyword evidence="7" id="KW-1185">Reference proteome</keyword>
<dbReference type="Proteomes" id="UP000712527">
    <property type="component" value="Unassembled WGS sequence"/>
</dbReference>
<dbReference type="PROSITE" id="PS50110">
    <property type="entry name" value="RESPONSE_REGULATORY"/>
    <property type="match status" value="1"/>
</dbReference>
<dbReference type="RefSeq" id="WP_204793943.1">
    <property type="nucleotide sequence ID" value="NZ_JACSNQ010000027.1"/>
</dbReference>
<accession>A0ABS2F3V7</accession>
<dbReference type="PROSITE" id="PS51755">
    <property type="entry name" value="OMPR_PHOB"/>
    <property type="match status" value="1"/>
</dbReference>
<sequence>MRRLLVVEDDAHIRDELCVLLARNGYEARALTSFDDVAAQILDAAPDLVLLDLNLPGVDGTYVCREVRRASPVPIVVVTSRDNDMDELLTLSFGADDFVPKPYNDQVLLAHVASVLKRSYGEGAASAEISHAGVTLDTARCRVTHDGRSAELTKNELKILALLMRNAGAVVSRQRIQEELWASDEFVDDNTLTVNVSHLRATLAKIGVEDFVRTKRGMGYLVE</sequence>
<dbReference type="SUPFAM" id="SSF52172">
    <property type="entry name" value="CheY-like"/>
    <property type="match status" value="1"/>
</dbReference>
<feature type="domain" description="OmpR/PhoB-type" evidence="5">
    <location>
        <begin position="126"/>
        <end position="223"/>
    </location>
</feature>
<organism evidence="6 7">
    <name type="scientific">Olsenella profusa</name>
    <dbReference type="NCBI Taxonomy" id="138595"/>
    <lineage>
        <taxon>Bacteria</taxon>
        <taxon>Bacillati</taxon>
        <taxon>Actinomycetota</taxon>
        <taxon>Coriobacteriia</taxon>
        <taxon>Coriobacteriales</taxon>
        <taxon>Atopobiaceae</taxon>
        <taxon>Olsenella</taxon>
    </lineage>
</organism>
<dbReference type="InterPro" id="IPR039420">
    <property type="entry name" value="WalR-like"/>
</dbReference>